<feature type="compositionally biased region" description="Polar residues" evidence="5">
    <location>
        <begin position="595"/>
        <end position="604"/>
    </location>
</feature>
<evidence type="ECO:0000256" key="7">
    <source>
        <dbReference type="SAM" id="SignalP"/>
    </source>
</evidence>
<evidence type="ECO:0000313" key="9">
    <source>
        <dbReference type="Proteomes" id="UP001295423"/>
    </source>
</evidence>
<evidence type="ECO:0000256" key="6">
    <source>
        <dbReference type="SAM" id="Phobius"/>
    </source>
</evidence>
<dbReference type="AlphaFoldDB" id="A0AAD2G9W6"/>
<feature type="transmembrane region" description="Helical" evidence="6">
    <location>
        <begin position="379"/>
        <end position="400"/>
    </location>
</feature>
<keyword evidence="7" id="KW-0732">Signal</keyword>
<protein>
    <recommendedName>
        <fullName evidence="10">G-protein coupled receptors family 2 profile 2 domain-containing protein</fullName>
    </recommendedName>
</protein>
<feature type="signal peptide" evidence="7">
    <location>
        <begin position="1"/>
        <end position="22"/>
    </location>
</feature>
<evidence type="ECO:0000256" key="1">
    <source>
        <dbReference type="ARBA" id="ARBA00004141"/>
    </source>
</evidence>
<feature type="transmembrane region" description="Helical" evidence="6">
    <location>
        <begin position="412"/>
        <end position="434"/>
    </location>
</feature>
<feature type="region of interest" description="Disordered" evidence="5">
    <location>
        <begin position="595"/>
        <end position="615"/>
    </location>
</feature>
<feature type="transmembrane region" description="Helical" evidence="6">
    <location>
        <begin position="471"/>
        <end position="488"/>
    </location>
</feature>
<evidence type="ECO:0000256" key="4">
    <source>
        <dbReference type="ARBA" id="ARBA00023136"/>
    </source>
</evidence>
<keyword evidence="9" id="KW-1185">Reference proteome</keyword>
<dbReference type="PANTHER" id="PTHR23112:SF0">
    <property type="entry name" value="TRANSMEMBRANE PROTEIN 116"/>
    <property type="match status" value="1"/>
</dbReference>
<evidence type="ECO:0000313" key="8">
    <source>
        <dbReference type="EMBL" id="CAJ1966730.1"/>
    </source>
</evidence>
<evidence type="ECO:0000256" key="2">
    <source>
        <dbReference type="ARBA" id="ARBA00022692"/>
    </source>
</evidence>
<evidence type="ECO:0000256" key="3">
    <source>
        <dbReference type="ARBA" id="ARBA00022989"/>
    </source>
</evidence>
<keyword evidence="4 6" id="KW-0472">Membrane</keyword>
<reference evidence="8" key="1">
    <citation type="submission" date="2023-08" db="EMBL/GenBank/DDBJ databases">
        <authorList>
            <person name="Audoor S."/>
            <person name="Bilcke G."/>
        </authorList>
    </citation>
    <scope>NUCLEOTIDE SEQUENCE</scope>
</reference>
<dbReference type="SUPFAM" id="SSF81321">
    <property type="entry name" value="Family A G protein-coupled receptor-like"/>
    <property type="match status" value="1"/>
</dbReference>
<feature type="transmembrane region" description="Helical" evidence="6">
    <location>
        <begin position="539"/>
        <end position="563"/>
    </location>
</feature>
<dbReference type="PANTHER" id="PTHR23112">
    <property type="entry name" value="G PROTEIN-COUPLED RECEPTOR 157-RELATED"/>
    <property type="match status" value="1"/>
</dbReference>
<dbReference type="GO" id="GO:0007189">
    <property type="term" value="P:adenylate cyclase-activating G protein-coupled receptor signaling pathway"/>
    <property type="evidence" value="ECO:0007669"/>
    <property type="project" value="TreeGrafter"/>
</dbReference>
<organism evidence="8 9">
    <name type="scientific">Cylindrotheca closterium</name>
    <dbReference type="NCBI Taxonomy" id="2856"/>
    <lineage>
        <taxon>Eukaryota</taxon>
        <taxon>Sar</taxon>
        <taxon>Stramenopiles</taxon>
        <taxon>Ochrophyta</taxon>
        <taxon>Bacillariophyta</taxon>
        <taxon>Bacillariophyceae</taxon>
        <taxon>Bacillariophycidae</taxon>
        <taxon>Bacillariales</taxon>
        <taxon>Bacillariaceae</taxon>
        <taxon>Cylindrotheca</taxon>
    </lineage>
</organism>
<comment type="caution">
    <text evidence="8">The sequence shown here is derived from an EMBL/GenBank/DDBJ whole genome shotgun (WGS) entry which is preliminary data.</text>
</comment>
<name>A0AAD2G9W6_9STRA</name>
<gene>
    <name evidence="8" type="ORF">CYCCA115_LOCUS22313</name>
</gene>
<feature type="transmembrane region" description="Helical" evidence="6">
    <location>
        <begin position="500"/>
        <end position="519"/>
    </location>
</feature>
<feature type="transmembrane region" description="Helical" evidence="6">
    <location>
        <begin position="646"/>
        <end position="665"/>
    </location>
</feature>
<dbReference type="GO" id="GO:0004930">
    <property type="term" value="F:G protein-coupled receptor activity"/>
    <property type="evidence" value="ECO:0007669"/>
    <property type="project" value="TreeGrafter"/>
</dbReference>
<comment type="subcellular location">
    <subcellularLocation>
        <location evidence="1">Membrane</location>
        <topology evidence="1">Multi-pass membrane protein</topology>
    </subcellularLocation>
</comment>
<keyword evidence="3 6" id="KW-1133">Transmembrane helix</keyword>
<keyword evidence="2 6" id="KW-0812">Transmembrane</keyword>
<dbReference type="EMBL" id="CAKOGP040002313">
    <property type="protein sequence ID" value="CAJ1966730.1"/>
    <property type="molecule type" value="Genomic_DNA"/>
</dbReference>
<feature type="chain" id="PRO_5042097777" description="G-protein coupled receptors family 2 profile 2 domain-containing protein" evidence="7">
    <location>
        <begin position="23"/>
        <end position="821"/>
    </location>
</feature>
<proteinExistence type="predicted"/>
<feature type="region of interest" description="Disordered" evidence="5">
    <location>
        <begin position="722"/>
        <end position="821"/>
    </location>
</feature>
<accession>A0AAD2G9W6</accession>
<evidence type="ECO:0000256" key="5">
    <source>
        <dbReference type="SAM" id="MobiDB-lite"/>
    </source>
</evidence>
<evidence type="ECO:0008006" key="10">
    <source>
        <dbReference type="Google" id="ProtNLM"/>
    </source>
</evidence>
<feature type="compositionally biased region" description="Polar residues" evidence="5">
    <location>
        <begin position="738"/>
        <end position="755"/>
    </location>
</feature>
<feature type="transmembrane region" description="Helical" evidence="6">
    <location>
        <begin position="671"/>
        <end position="693"/>
    </location>
</feature>
<dbReference type="GO" id="GO:0005886">
    <property type="term" value="C:plasma membrane"/>
    <property type="evidence" value="ECO:0007669"/>
    <property type="project" value="TreeGrafter"/>
</dbReference>
<sequence>MPLQLLLLLQLILLLPVASIGARELQEARCTVCPDGSPISNPTGELHVPGFGVQSCAVISGLVGTLYPLEDPNCQLLHSVSTACGCPSQATNPCQLCGDGNQVPESKQELPLSYLDESVNYEGVNCKLLQTYFNSSIESDDLTCQLSQAWTKEYCCSADEWVPPSNPCPICVQSPNATIELGESLTCEQVQEAAATLWEESDPNCAQVQSVTGPVCGCNDSGGSSAGEDIPMCTLCKDASSVTTPDKLVPFMADRFFGIEPTCQQLEAATSALAMDSQDCADAQLIGSYCGCPSVENGCVFCPKAGEAITTPTRKHSNTLKRYGQDVTCEQVEAVLLQFSQDSEECFLGQEHNWECGCNDGFYGYLGAESRSDILALHWAARVSGILSLMGSLFIFQDFIRGKSKKNLYRQIMFLMSMFDFTTAMGWVIGAAPVPTTDLNGFDSNVVGASGNDGLCTAQGFFVMLGYGSGFFNNSLSIYYVLVVVHGWKEYQLKKARPYLLIVPVICAMVLAFGGIPFYDSVWVGCWLLPRPYTDDWSAFGFSFGPVITTAIISTACNIRVYWSVRATVRKGQQWSMDHRLKQRSGKDKYTYDAPSTSASQFNMPTTQEHPQEEEEAKKKHFSCDCLKNSPLLQDNAEATVFWQSAFYLFSYYLCWPILLAGVMMADSQDFGFWMALSILAPLQGWFNMLVYTRPRFSKWRRMKKMEKARKRKLLEKQQKAKISQRAAMNDDRGGTVAVSQSYRHGQDSTASVTLATPEEEKPVSVEAKGGGIEEGTSNNEKAKTLDGPAVPEGSAWGLAMSEQTDGGDPDGYSKQFDCLS</sequence>
<dbReference type="Proteomes" id="UP001295423">
    <property type="component" value="Unassembled WGS sequence"/>
</dbReference>
<dbReference type="Gene3D" id="1.20.1070.10">
    <property type="entry name" value="Rhodopsin 7-helix transmembrane proteins"/>
    <property type="match status" value="1"/>
</dbReference>